<sequence>MDDSKSSREWSAHESGRCLVVAHSCFPCIHQNSDLLVVVVQTVGVEVVQTDTLDVVAQPITVFQSGEVYGKPAYKRENRVSSFTASVTQALRLSLCTTNWSPPTYKDSYEKRLIQVVKIHTDHNVADLLTKAFDVSHETVTKEWEDKMKRAATNASLLEAEQDSGNINRTQSMTTLNEPLPQGTGSGSGPRCQDTILRGAAAQTWFETASKQVQ</sequence>
<protein>
    <submittedName>
        <fullName evidence="2">Uncharacterized protein</fullName>
    </submittedName>
</protein>
<gene>
    <name evidence="2" type="ORF">Tco_0894564</name>
</gene>
<name>A0ABQ5CEK1_9ASTR</name>
<reference evidence="2" key="2">
    <citation type="submission" date="2022-01" db="EMBL/GenBank/DDBJ databases">
        <authorList>
            <person name="Yamashiro T."/>
            <person name="Shiraishi A."/>
            <person name="Satake H."/>
            <person name="Nakayama K."/>
        </authorList>
    </citation>
    <scope>NUCLEOTIDE SEQUENCE</scope>
</reference>
<reference evidence="2" key="1">
    <citation type="journal article" date="2022" name="Int. J. Mol. Sci.">
        <title>Draft Genome of Tanacetum Coccineum: Genomic Comparison of Closely Related Tanacetum-Family Plants.</title>
        <authorList>
            <person name="Yamashiro T."/>
            <person name="Shiraishi A."/>
            <person name="Nakayama K."/>
            <person name="Satake H."/>
        </authorList>
    </citation>
    <scope>NUCLEOTIDE SEQUENCE</scope>
</reference>
<comment type="caution">
    <text evidence="2">The sequence shown here is derived from an EMBL/GenBank/DDBJ whole genome shotgun (WGS) entry which is preliminary data.</text>
</comment>
<accession>A0ABQ5CEK1</accession>
<evidence type="ECO:0000313" key="3">
    <source>
        <dbReference type="Proteomes" id="UP001151760"/>
    </source>
</evidence>
<organism evidence="2 3">
    <name type="scientific">Tanacetum coccineum</name>
    <dbReference type="NCBI Taxonomy" id="301880"/>
    <lineage>
        <taxon>Eukaryota</taxon>
        <taxon>Viridiplantae</taxon>
        <taxon>Streptophyta</taxon>
        <taxon>Embryophyta</taxon>
        <taxon>Tracheophyta</taxon>
        <taxon>Spermatophyta</taxon>
        <taxon>Magnoliopsida</taxon>
        <taxon>eudicotyledons</taxon>
        <taxon>Gunneridae</taxon>
        <taxon>Pentapetalae</taxon>
        <taxon>asterids</taxon>
        <taxon>campanulids</taxon>
        <taxon>Asterales</taxon>
        <taxon>Asteraceae</taxon>
        <taxon>Asteroideae</taxon>
        <taxon>Anthemideae</taxon>
        <taxon>Anthemidinae</taxon>
        <taxon>Tanacetum</taxon>
    </lineage>
</organism>
<proteinExistence type="predicted"/>
<keyword evidence="3" id="KW-1185">Reference proteome</keyword>
<feature type="region of interest" description="Disordered" evidence="1">
    <location>
        <begin position="162"/>
        <end position="190"/>
    </location>
</feature>
<dbReference type="Proteomes" id="UP001151760">
    <property type="component" value="Unassembled WGS sequence"/>
</dbReference>
<feature type="compositionally biased region" description="Polar residues" evidence="1">
    <location>
        <begin position="163"/>
        <end position="177"/>
    </location>
</feature>
<evidence type="ECO:0000313" key="2">
    <source>
        <dbReference type="EMBL" id="GJT24627.1"/>
    </source>
</evidence>
<dbReference type="EMBL" id="BQNB010014150">
    <property type="protein sequence ID" value="GJT24627.1"/>
    <property type="molecule type" value="Genomic_DNA"/>
</dbReference>
<evidence type="ECO:0000256" key="1">
    <source>
        <dbReference type="SAM" id="MobiDB-lite"/>
    </source>
</evidence>